<reference evidence="1" key="1">
    <citation type="submission" date="2020-10" db="EMBL/GenBank/DDBJ databases">
        <title>Connecting structure to function with the recovery of over 1000 high-quality activated sludge metagenome-assembled genomes encoding full-length rRNA genes using long-read sequencing.</title>
        <authorList>
            <person name="Singleton C.M."/>
            <person name="Petriglieri F."/>
            <person name="Kristensen J.M."/>
            <person name="Kirkegaard R.H."/>
            <person name="Michaelsen T.Y."/>
            <person name="Andersen M.H."/>
            <person name="Karst S.M."/>
            <person name="Dueholm M.S."/>
            <person name="Nielsen P.H."/>
            <person name="Albertsen M."/>
        </authorList>
    </citation>
    <scope>NUCLEOTIDE SEQUENCE</scope>
    <source>
        <strain evidence="1">Bjer_18-Q3-R1-45_BAT3C.347</strain>
    </source>
</reference>
<organism evidence="1 2">
    <name type="scientific">Candidatus Methylophosphatis roskildensis</name>
    <dbReference type="NCBI Taxonomy" id="2899263"/>
    <lineage>
        <taxon>Bacteria</taxon>
        <taxon>Pseudomonadati</taxon>
        <taxon>Pseudomonadota</taxon>
        <taxon>Betaproteobacteria</taxon>
        <taxon>Nitrosomonadales</taxon>
        <taxon>Sterolibacteriaceae</taxon>
        <taxon>Candidatus Methylophosphatis</taxon>
    </lineage>
</organism>
<dbReference type="AlphaFoldDB" id="A0A9D7HR54"/>
<comment type="caution">
    <text evidence="1">The sequence shown here is derived from an EMBL/GenBank/DDBJ whole genome shotgun (WGS) entry which is preliminary data.</text>
</comment>
<gene>
    <name evidence="1" type="ORF">IPH26_09310</name>
</gene>
<evidence type="ECO:0000313" key="1">
    <source>
        <dbReference type="EMBL" id="MBK6973121.1"/>
    </source>
</evidence>
<evidence type="ECO:0000313" key="2">
    <source>
        <dbReference type="Proteomes" id="UP000807785"/>
    </source>
</evidence>
<name>A0A9D7HR54_9PROT</name>
<protein>
    <submittedName>
        <fullName evidence="1">Uncharacterized protein</fullName>
    </submittedName>
</protein>
<sequence>MLDKRFVRSFFNWLEAAPLPELLAKRTELEAALEGFREPEARRDARFLLKHLNREILEQQLFGRSNET</sequence>
<dbReference type="Proteomes" id="UP000807785">
    <property type="component" value="Unassembled WGS sequence"/>
</dbReference>
<proteinExistence type="predicted"/>
<accession>A0A9D7HR54</accession>
<dbReference type="EMBL" id="JADJEV010000003">
    <property type="protein sequence ID" value="MBK6973121.1"/>
    <property type="molecule type" value="Genomic_DNA"/>
</dbReference>